<protein>
    <submittedName>
        <fullName evidence="4">Uncharacterized protein</fullName>
    </submittedName>
</protein>
<name>A0ABW4B368_9GAMM</name>
<keyword evidence="3" id="KW-0472">Membrane</keyword>
<organism evidence="4 5">
    <name type="scientific">Rhodanobacter aciditrophus</name>
    <dbReference type="NCBI Taxonomy" id="1623218"/>
    <lineage>
        <taxon>Bacteria</taxon>
        <taxon>Pseudomonadati</taxon>
        <taxon>Pseudomonadota</taxon>
        <taxon>Gammaproteobacteria</taxon>
        <taxon>Lysobacterales</taxon>
        <taxon>Rhodanobacteraceae</taxon>
        <taxon>Rhodanobacter</taxon>
    </lineage>
</organism>
<sequence length="316" mass="34815">MRKDDDVEIPSLTLDQDEISDRPSSVNPTAQAKKRRLNPPPAKPTPGTQATSVRAKKQSLFGVYFLLLLILAAAGAGGYWLWLDNQKLRNELTGAKSQIQDLDHQLLAADVSSDKLGATVEEVLKNHDSEIRKLWGVAYDRNRGNISANTEALEKLDGRLGDLRETVSTQSKRVAVQADAFNEVENGYNRLIDSVAAVEVKQTAQDESVSELVAKGEQNASALSAQQGSIEAMRLQLDEISSRLDSLANSLEEQRRLVASASDSPSFTPEMEAQLNSYDEAIKSIDEFRPQVLREINSLKAQVRQISLQQTLSLDE</sequence>
<evidence type="ECO:0000256" key="1">
    <source>
        <dbReference type="SAM" id="Coils"/>
    </source>
</evidence>
<evidence type="ECO:0000256" key="2">
    <source>
        <dbReference type="SAM" id="MobiDB-lite"/>
    </source>
</evidence>
<feature type="coiled-coil region" evidence="1">
    <location>
        <begin position="230"/>
        <end position="257"/>
    </location>
</feature>
<keyword evidence="5" id="KW-1185">Reference proteome</keyword>
<evidence type="ECO:0000313" key="4">
    <source>
        <dbReference type="EMBL" id="MFD1383998.1"/>
    </source>
</evidence>
<dbReference type="EMBL" id="JBHTMN010000012">
    <property type="protein sequence ID" value="MFD1383998.1"/>
    <property type="molecule type" value="Genomic_DNA"/>
</dbReference>
<dbReference type="RefSeq" id="WP_377367796.1">
    <property type="nucleotide sequence ID" value="NZ_JBHTMN010000012.1"/>
</dbReference>
<keyword evidence="1" id="KW-0175">Coiled coil</keyword>
<keyword evidence="3" id="KW-1133">Transmembrane helix</keyword>
<dbReference type="Proteomes" id="UP001597059">
    <property type="component" value="Unassembled WGS sequence"/>
</dbReference>
<gene>
    <name evidence="4" type="ORF">ACFQ45_11485</name>
</gene>
<proteinExistence type="predicted"/>
<feature type="transmembrane region" description="Helical" evidence="3">
    <location>
        <begin position="61"/>
        <end position="82"/>
    </location>
</feature>
<feature type="region of interest" description="Disordered" evidence="2">
    <location>
        <begin position="1"/>
        <end position="52"/>
    </location>
</feature>
<accession>A0ABW4B368</accession>
<evidence type="ECO:0000313" key="5">
    <source>
        <dbReference type="Proteomes" id="UP001597059"/>
    </source>
</evidence>
<evidence type="ECO:0000256" key="3">
    <source>
        <dbReference type="SAM" id="Phobius"/>
    </source>
</evidence>
<keyword evidence="3" id="KW-0812">Transmembrane</keyword>
<reference evidence="5" key="1">
    <citation type="journal article" date="2019" name="Int. J. Syst. Evol. Microbiol.">
        <title>The Global Catalogue of Microorganisms (GCM) 10K type strain sequencing project: providing services to taxonomists for standard genome sequencing and annotation.</title>
        <authorList>
            <consortium name="The Broad Institute Genomics Platform"/>
            <consortium name="The Broad Institute Genome Sequencing Center for Infectious Disease"/>
            <person name="Wu L."/>
            <person name="Ma J."/>
        </authorList>
    </citation>
    <scope>NUCLEOTIDE SEQUENCE [LARGE SCALE GENOMIC DNA]</scope>
    <source>
        <strain evidence="5">JCM 30774</strain>
    </source>
</reference>
<comment type="caution">
    <text evidence="4">The sequence shown here is derived from an EMBL/GenBank/DDBJ whole genome shotgun (WGS) entry which is preliminary data.</text>
</comment>
<dbReference type="Gene3D" id="1.10.287.950">
    <property type="entry name" value="Methyl-accepting chemotaxis protein"/>
    <property type="match status" value="1"/>
</dbReference>